<evidence type="ECO:0000256" key="2">
    <source>
        <dbReference type="ARBA" id="ARBA00006255"/>
    </source>
</evidence>
<reference evidence="8" key="1">
    <citation type="journal article" date="2019" name="IScience">
        <title>Narwhal Genome Reveals Long-Term Low Genetic Diversity despite Current Large Abundance Size.</title>
        <authorList>
            <person name="Westbury M.V."/>
            <person name="Petersen B."/>
            <person name="Garde E."/>
            <person name="Heide-Jorgensen M.P."/>
            <person name="Lorenzen E.D."/>
        </authorList>
    </citation>
    <scope>NUCLEOTIDE SEQUENCE [LARGE SCALE GENOMIC DNA]</scope>
</reference>
<dbReference type="Pfam" id="PF00307">
    <property type="entry name" value="CH"/>
    <property type="match status" value="1"/>
</dbReference>
<evidence type="ECO:0000256" key="5">
    <source>
        <dbReference type="SAM" id="MobiDB-lite"/>
    </source>
</evidence>
<feature type="compositionally biased region" description="Polar residues" evidence="5">
    <location>
        <begin position="524"/>
        <end position="533"/>
    </location>
</feature>
<evidence type="ECO:0000256" key="3">
    <source>
        <dbReference type="ARBA" id="ARBA00023054"/>
    </source>
</evidence>
<feature type="compositionally biased region" description="Polar residues" evidence="5">
    <location>
        <begin position="166"/>
        <end position="187"/>
    </location>
</feature>
<feature type="compositionally biased region" description="Basic and acidic residues" evidence="5">
    <location>
        <begin position="373"/>
        <end position="399"/>
    </location>
</feature>
<keyword evidence="4" id="KW-0539">Nucleus</keyword>
<feature type="compositionally biased region" description="Polar residues" evidence="5">
    <location>
        <begin position="445"/>
        <end position="456"/>
    </location>
</feature>
<feature type="compositionally biased region" description="Low complexity" evidence="5">
    <location>
        <begin position="335"/>
        <end position="347"/>
    </location>
</feature>
<sequence>MRKLPRMMVTLKIYTDWANHYLAKSGHKRLIKDLQQDIADGVLLAEIIQIIANEKVEDINGCPRSQSQMIENVDVCLSFLAARGVNVQGLSAEEIRNGNLKAILGLFFSLSRYKQQQHHQQQYYQSLVELQQRVTHASPQAEASQAKTQQDMQSRLPGPSRVPAAGSSSKVQGASNLNRRSQSFNSIDKNKPPNYANGNEKDSSKGPQPSSGVSGSTQPPGAAGQPPASAIPSPSASKPWRSKSMNAKHSATSTMLTVKQSSPGTSPTPSADRLKPPASDGGRAAPSGQKSMLEKFKLVNARTALRPLQPPSSGPSDGGKEDDAFSESGEMEGFNSGLNSGGSTNSSPKVSPKLAPPKAGSKNLSNKKSLLQPKEKEEKNRDRNKVCTEKPVKDEKDQVAETAPKKTSKIASFIPKGSKTTAAKKESLIPSSSGIPKPGSKVPTAKQTVSPGSSTSKESEKFRTTKGSPSQSFPKPVTTEKASTSNCPPPLEGREASHASLAGSCAGSVAQGSGQSVGNGAVQLPQQQQHSHPNTATVAPFIYSPYERNAVSVYMGTVNDATATSTFRLENTIDSEVFVNYNFDESLVTAIGVSVFFVNFRAHSENEGTSLPSADSCTSPTKMDLSYSKTAKQCLEEISGINGLCTFHASEMLSEGERRPTVRISNWFGNAAKASQRESSYAERRSLSRFLSRSMQSLYHTRGPGAWNLLPTSHAGSESLEEWSSGKGLEGESDEDSRSEDENVSSRPGSIGRSWAEEEGESCLREGTAHLDEDVILTMLGDLEQALYTDLLGEDPETRRMRTVKNIADLRQNLEETMSSLRGTQISHRSSSILPIWGPIKKKLQLSI</sequence>
<name>A0A4U1EMK6_MONMO</name>
<feature type="compositionally biased region" description="Polar residues" evidence="5">
    <location>
        <begin position="135"/>
        <end position="153"/>
    </location>
</feature>
<dbReference type="EMBL" id="RWIC01001098">
    <property type="protein sequence ID" value="TKC37694.1"/>
    <property type="molecule type" value="Genomic_DNA"/>
</dbReference>
<protein>
    <recommendedName>
        <fullName evidence="6">Calponin-homology (CH) domain-containing protein</fullName>
    </recommendedName>
</protein>
<keyword evidence="3" id="KW-0175">Coiled coil</keyword>
<evidence type="ECO:0000313" key="8">
    <source>
        <dbReference type="Proteomes" id="UP000308365"/>
    </source>
</evidence>
<evidence type="ECO:0000313" key="7">
    <source>
        <dbReference type="EMBL" id="TKC37694.1"/>
    </source>
</evidence>
<feature type="domain" description="Calponin-homology (CH)" evidence="6">
    <location>
        <begin position="8"/>
        <end position="115"/>
    </location>
</feature>
<feature type="compositionally biased region" description="Low complexity" evidence="5">
    <location>
        <begin position="215"/>
        <end position="239"/>
    </location>
</feature>
<feature type="region of interest" description="Disordered" evidence="5">
    <location>
        <begin position="135"/>
        <end position="533"/>
    </location>
</feature>
<dbReference type="SUPFAM" id="SSF47576">
    <property type="entry name" value="Calponin-homology domain, CH-domain"/>
    <property type="match status" value="1"/>
</dbReference>
<dbReference type="InterPro" id="IPR036872">
    <property type="entry name" value="CH_dom_sf"/>
</dbReference>
<proteinExistence type="inferred from homology"/>
<feature type="region of interest" description="Disordered" evidence="5">
    <location>
        <begin position="718"/>
        <end position="759"/>
    </location>
</feature>
<accession>A0A4U1EMK6</accession>
<dbReference type="PANTHER" id="PTHR12784">
    <property type="entry name" value="STEERIN"/>
    <property type="match status" value="1"/>
</dbReference>
<dbReference type="Gene3D" id="1.10.418.10">
    <property type="entry name" value="Calponin-like domain"/>
    <property type="match status" value="1"/>
</dbReference>
<dbReference type="PROSITE" id="PS50021">
    <property type="entry name" value="CH"/>
    <property type="match status" value="1"/>
</dbReference>
<dbReference type="FunFam" id="1.10.418.10:FF:000018">
    <property type="entry name" value="Neuron navigator 2"/>
    <property type="match status" value="1"/>
</dbReference>
<evidence type="ECO:0000256" key="4">
    <source>
        <dbReference type="ARBA" id="ARBA00023242"/>
    </source>
</evidence>
<comment type="similarity">
    <text evidence="2">Belongs to the Nav/unc-53 family.</text>
</comment>
<feature type="compositionally biased region" description="Low complexity" evidence="5">
    <location>
        <begin position="429"/>
        <end position="443"/>
    </location>
</feature>
<organism evidence="7 8">
    <name type="scientific">Monodon monoceros</name>
    <name type="common">Narwhal</name>
    <name type="synonym">Ceratodon monodon</name>
    <dbReference type="NCBI Taxonomy" id="40151"/>
    <lineage>
        <taxon>Eukaryota</taxon>
        <taxon>Metazoa</taxon>
        <taxon>Chordata</taxon>
        <taxon>Craniata</taxon>
        <taxon>Vertebrata</taxon>
        <taxon>Euteleostomi</taxon>
        <taxon>Mammalia</taxon>
        <taxon>Eutheria</taxon>
        <taxon>Laurasiatheria</taxon>
        <taxon>Artiodactyla</taxon>
        <taxon>Whippomorpha</taxon>
        <taxon>Cetacea</taxon>
        <taxon>Odontoceti</taxon>
        <taxon>Monodontidae</taxon>
        <taxon>Monodon</taxon>
    </lineage>
</organism>
<dbReference type="InterPro" id="IPR039041">
    <property type="entry name" value="Nav/unc-53"/>
</dbReference>
<gene>
    <name evidence="7" type="ORF">EI555_019819</name>
</gene>
<feature type="compositionally biased region" description="Acidic residues" evidence="5">
    <location>
        <begin position="731"/>
        <end position="743"/>
    </location>
</feature>
<feature type="compositionally biased region" description="Low complexity" evidence="5">
    <location>
        <begin position="502"/>
        <end position="523"/>
    </location>
</feature>
<dbReference type="CDD" id="cd21286">
    <property type="entry name" value="CH_NAV3"/>
    <property type="match status" value="1"/>
</dbReference>
<evidence type="ECO:0000259" key="6">
    <source>
        <dbReference type="PROSITE" id="PS50021"/>
    </source>
</evidence>
<dbReference type="PANTHER" id="PTHR12784:SF18">
    <property type="entry name" value="NEURON NAVIGATOR 3"/>
    <property type="match status" value="1"/>
</dbReference>
<feature type="compositionally biased region" description="Polar residues" evidence="5">
    <location>
        <begin position="243"/>
        <end position="269"/>
    </location>
</feature>
<dbReference type="Proteomes" id="UP000308365">
    <property type="component" value="Unassembled WGS sequence"/>
</dbReference>
<comment type="caution">
    <text evidence="7">The sequence shown here is derived from an EMBL/GenBank/DDBJ whole genome shotgun (WGS) entry which is preliminary data.</text>
</comment>
<comment type="subcellular location">
    <subcellularLocation>
        <location evidence="1">Nucleus</location>
    </subcellularLocation>
</comment>
<dbReference type="GO" id="GO:0005634">
    <property type="term" value="C:nucleus"/>
    <property type="evidence" value="ECO:0007669"/>
    <property type="project" value="UniProtKB-SubCell"/>
</dbReference>
<dbReference type="SMART" id="SM00033">
    <property type="entry name" value="CH"/>
    <property type="match status" value="1"/>
</dbReference>
<feature type="compositionally biased region" description="Polar residues" evidence="5">
    <location>
        <begin position="205"/>
        <end position="214"/>
    </location>
</feature>
<evidence type="ECO:0000256" key="1">
    <source>
        <dbReference type="ARBA" id="ARBA00004123"/>
    </source>
</evidence>
<dbReference type="InterPro" id="IPR001715">
    <property type="entry name" value="CH_dom"/>
</dbReference>
<dbReference type="GO" id="GO:0022008">
    <property type="term" value="P:neurogenesis"/>
    <property type="evidence" value="ECO:0007669"/>
    <property type="project" value="InterPro"/>
</dbReference>
<dbReference type="AlphaFoldDB" id="A0A4U1EMK6"/>